<evidence type="ECO:0000259" key="13">
    <source>
        <dbReference type="PROSITE" id="PS50835"/>
    </source>
</evidence>
<keyword evidence="4" id="KW-0812">Transmembrane</keyword>
<dbReference type="GO" id="GO:0005886">
    <property type="term" value="C:plasma membrane"/>
    <property type="evidence" value="ECO:0007669"/>
    <property type="project" value="UniProtKB-SubCell"/>
</dbReference>
<keyword evidence="5" id="KW-0732">Signal</keyword>
<sequence>MATAATQAAYFSQQPQDQVVVSGQSVTLPCVIVGYRGMVQWTKDGLALGGERDLPGWTRYSLMGDPLSGEHSLLIDSAELADDAVYECQATQAGLRSHRAKLTVLVPPSDPVVEGGPVVRLKAHTPHNLTCRASGAKPAAEITWYRDGEVMETAIYSKTLMQDGKRETAVSMLPIIPEDSDTGRTYTCRVLNPAAPAGRQTSVTINVQHPPSVTLSVQPQTVTEGAKVLFLCSASANPEITGYRWSKGGVPISEANGDSLEVTVDYSYFTDPISCEVSNSVGSTNVSTLVDVQFGPRLLSEPKPMTVDIGMDAAFTCAWTGNPPLTLAWTKQGSSVVLSNGNTLQLKAVTQEDAGTYTCKAIVPRIGVAERDVTLTVNGPPIITADATQHAVKHSKGKLECRVGSSPPPDKIVWTFGDMTLSSGSSGRYSVQTVTSDRGVFSSLVLSETLAQDFQMRYNCTAWNRFGTGTALVTLEEQGSLKHASHSKILIKCSTLSLKGSRLGRITAPLLYLRIIILSSLQDPTNGYYNVRGHDDRNIRSGGFSEYVPNSRPVYTPSQLPSPSPVYGQHGTQPRIYEFSQRYSTNTVSRSSYEQQQAGQQQPAQPASIYPTDPVYSSSAYLPATYGRAFTSYVKPASYEKVDAYDQSDQASKVSSSSRFSYASSQVSSQQSDLGRPSQRMQTHV</sequence>
<dbReference type="FunFam" id="2.60.40.10:FF:000077">
    <property type="entry name" value="Kirre like nephrin family adhesion molecule 3"/>
    <property type="match status" value="1"/>
</dbReference>
<comment type="similarity">
    <text evidence="2">Belongs to the immunoglobulin superfamily.</text>
</comment>
<dbReference type="InterPro" id="IPR003598">
    <property type="entry name" value="Ig_sub2"/>
</dbReference>
<evidence type="ECO:0000256" key="11">
    <source>
        <dbReference type="ARBA" id="ARBA00023319"/>
    </source>
</evidence>
<dbReference type="Pfam" id="PF07679">
    <property type="entry name" value="I-set"/>
    <property type="match status" value="1"/>
</dbReference>
<dbReference type="GO" id="GO:0005911">
    <property type="term" value="C:cell-cell junction"/>
    <property type="evidence" value="ECO:0007669"/>
    <property type="project" value="TreeGrafter"/>
</dbReference>
<feature type="region of interest" description="Disordered" evidence="12">
    <location>
        <begin position="587"/>
        <end position="611"/>
    </location>
</feature>
<feature type="region of interest" description="Disordered" evidence="12">
    <location>
        <begin position="643"/>
        <end position="685"/>
    </location>
</feature>
<dbReference type="Ensembl" id="ENSOSIT00000024546.1">
    <property type="protein sequence ID" value="ENSOSIP00000023245.1"/>
    <property type="gene ID" value="ENSOSIG00000010885.1"/>
</dbReference>
<reference evidence="14" key="2">
    <citation type="submission" date="2025-09" db="UniProtKB">
        <authorList>
            <consortium name="Ensembl"/>
        </authorList>
    </citation>
    <scope>IDENTIFICATION</scope>
</reference>
<dbReference type="InterPro" id="IPR013162">
    <property type="entry name" value="CD80_C2-set"/>
</dbReference>
<dbReference type="InterPro" id="IPR036179">
    <property type="entry name" value="Ig-like_dom_sf"/>
</dbReference>
<evidence type="ECO:0000256" key="7">
    <source>
        <dbReference type="ARBA" id="ARBA00022989"/>
    </source>
</evidence>
<protein>
    <submittedName>
        <fullName evidence="14">Kirre like nephrin family adhesion molecule 3, like</fullName>
    </submittedName>
</protein>
<keyword evidence="10" id="KW-0325">Glycoprotein</keyword>
<dbReference type="InterPro" id="IPR003599">
    <property type="entry name" value="Ig_sub"/>
</dbReference>
<organism evidence="14 15">
    <name type="scientific">Oryzias sinensis</name>
    <name type="common">Chinese medaka</name>
    <dbReference type="NCBI Taxonomy" id="183150"/>
    <lineage>
        <taxon>Eukaryota</taxon>
        <taxon>Metazoa</taxon>
        <taxon>Chordata</taxon>
        <taxon>Craniata</taxon>
        <taxon>Vertebrata</taxon>
        <taxon>Euteleostomi</taxon>
        <taxon>Actinopterygii</taxon>
        <taxon>Neopterygii</taxon>
        <taxon>Teleostei</taxon>
        <taxon>Neoteleostei</taxon>
        <taxon>Acanthomorphata</taxon>
        <taxon>Ovalentaria</taxon>
        <taxon>Atherinomorphae</taxon>
        <taxon>Beloniformes</taxon>
        <taxon>Adrianichthyidae</taxon>
        <taxon>Oryziinae</taxon>
        <taxon>Oryzias</taxon>
    </lineage>
</organism>
<keyword evidence="7" id="KW-1133">Transmembrane helix</keyword>
<evidence type="ECO:0000313" key="14">
    <source>
        <dbReference type="Ensembl" id="ENSOSIP00000023245.1"/>
    </source>
</evidence>
<feature type="domain" description="Ig-like" evidence="13">
    <location>
        <begin position="296"/>
        <end position="376"/>
    </location>
</feature>
<evidence type="ECO:0000256" key="5">
    <source>
        <dbReference type="ARBA" id="ARBA00022729"/>
    </source>
</evidence>
<dbReference type="GeneTree" id="ENSGT00940000160603"/>
<dbReference type="Pfam" id="PF13895">
    <property type="entry name" value="Ig_2"/>
    <property type="match status" value="1"/>
</dbReference>
<dbReference type="Pfam" id="PF13927">
    <property type="entry name" value="Ig_3"/>
    <property type="match status" value="2"/>
</dbReference>
<dbReference type="Proteomes" id="UP000694383">
    <property type="component" value="Unplaced"/>
</dbReference>
<dbReference type="PROSITE" id="PS50835">
    <property type="entry name" value="IG_LIKE"/>
    <property type="match status" value="5"/>
</dbReference>
<evidence type="ECO:0000256" key="2">
    <source>
        <dbReference type="ARBA" id="ARBA00008637"/>
    </source>
</evidence>
<accession>A0A8C7Y766</accession>
<comment type="subcellular location">
    <subcellularLocation>
        <location evidence="1">Cell membrane</location>
        <topology evidence="1">Single-pass type I membrane protein</topology>
    </subcellularLocation>
</comment>
<dbReference type="AlphaFoldDB" id="A0A8C7Y766"/>
<dbReference type="FunFam" id="2.60.40.10:FF:000170">
    <property type="entry name" value="Kirre like nephrin family adhesion molecule 3"/>
    <property type="match status" value="1"/>
</dbReference>
<feature type="domain" description="Ig-like" evidence="13">
    <location>
        <begin position="100"/>
        <end position="206"/>
    </location>
</feature>
<feature type="compositionally biased region" description="Low complexity" evidence="12">
    <location>
        <begin position="595"/>
        <end position="607"/>
    </location>
</feature>
<dbReference type="Gene3D" id="2.60.40.10">
    <property type="entry name" value="Immunoglobulins"/>
    <property type="match status" value="5"/>
</dbReference>
<keyword evidence="9" id="KW-1015">Disulfide bond</keyword>
<feature type="compositionally biased region" description="Low complexity" evidence="12">
    <location>
        <begin position="647"/>
        <end position="672"/>
    </location>
</feature>
<keyword evidence="15" id="KW-1185">Reference proteome</keyword>
<dbReference type="FunFam" id="2.60.40.10:FF:000103">
    <property type="entry name" value="Kirre like nephrin family adhesion molecule 3"/>
    <property type="match status" value="1"/>
</dbReference>
<evidence type="ECO:0000256" key="10">
    <source>
        <dbReference type="ARBA" id="ARBA00023180"/>
    </source>
</evidence>
<feature type="region of interest" description="Disordered" evidence="12">
    <location>
        <begin position="550"/>
        <end position="571"/>
    </location>
</feature>
<reference evidence="14" key="1">
    <citation type="submission" date="2025-08" db="UniProtKB">
        <authorList>
            <consortium name="Ensembl"/>
        </authorList>
    </citation>
    <scope>IDENTIFICATION</scope>
</reference>
<dbReference type="SUPFAM" id="SSF48726">
    <property type="entry name" value="Immunoglobulin"/>
    <property type="match status" value="5"/>
</dbReference>
<feature type="domain" description="Ig-like" evidence="13">
    <location>
        <begin position="380"/>
        <end position="476"/>
    </location>
</feature>
<keyword evidence="11" id="KW-0393">Immunoglobulin domain</keyword>
<evidence type="ECO:0000256" key="3">
    <source>
        <dbReference type="ARBA" id="ARBA00022475"/>
    </source>
</evidence>
<evidence type="ECO:0000256" key="6">
    <source>
        <dbReference type="ARBA" id="ARBA00022737"/>
    </source>
</evidence>
<evidence type="ECO:0000313" key="15">
    <source>
        <dbReference type="Proteomes" id="UP000694383"/>
    </source>
</evidence>
<dbReference type="SMART" id="SM00408">
    <property type="entry name" value="IGc2"/>
    <property type="match status" value="3"/>
</dbReference>
<dbReference type="PANTHER" id="PTHR11640:SF51">
    <property type="entry name" value="KIN OF IRRE-LIKE PROTEIN 2"/>
    <property type="match status" value="1"/>
</dbReference>
<dbReference type="PANTHER" id="PTHR11640">
    <property type="entry name" value="NEPHRIN"/>
    <property type="match status" value="1"/>
</dbReference>
<dbReference type="InterPro" id="IPR013783">
    <property type="entry name" value="Ig-like_fold"/>
</dbReference>
<evidence type="ECO:0000256" key="12">
    <source>
        <dbReference type="SAM" id="MobiDB-lite"/>
    </source>
</evidence>
<dbReference type="GO" id="GO:0050839">
    <property type="term" value="F:cell adhesion molecule binding"/>
    <property type="evidence" value="ECO:0007669"/>
    <property type="project" value="TreeGrafter"/>
</dbReference>
<evidence type="ECO:0000256" key="1">
    <source>
        <dbReference type="ARBA" id="ARBA00004251"/>
    </source>
</evidence>
<dbReference type="InterPro" id="IPR013098">
    <property type="entry name" value="Ig_I-set"/>
</dbReference>
<evidence type="ECO:0000256" key="4">
    <source>
        <dbReference type="ARBA" id="ARBA00022692"/>
    </source>
</evidence>
<feature type="domain" description="Ig-like" evidence="13">
    <location>
        <begin position="9"/>
        <end position="92"/>
    </location>
</feature>
<evidence type="ECO:0000256" key="9">
    <source>
        <dbReference type="ARBA" id="ARBA00023157"/>
    </source>
</evidence>
<dbReference type="Pfam" id="PF08205">
    <property type="entry name" value="C2-set_2"/>
    <property type="match status" value="1"/>
</dbReference>
<dbReference type="CDD" id="cd05759">
    <property type="entry name" value="IgI_2_KIRREL3-like"/>
    <property type="match status" value="1"/>
</dbReference>
<keyword evidence="8" id="KW-0472">Membrane</keyword>
<name>A0A8C7Y766_9TELE</name>
<proteinExistence type="inferred from homology"/>
<dbReference type="InterPro" id="IPR007110">
    <property type="entry name" value="Ig-like_dom"/>
</dbReference>
<evidence type="ECO:0000256" key="8">
    <source>
        <dbReference type="ARBA" id="ARBA00023136"/>
    </source>
</evidence>
<keyword evidence="3" id="KW-1003">Cell membrane</keyword>
<feature type="domain" description="Ig-like" evidence="13">
    <location>
        <begin position="211"/>
        <end position="287"/>
    </location>
</feature>
<dbReference type="InterPro" id="IPR051275">
    <property type="entry name" value="Cell_adhesion_signaling"/>
</dbReference>
<dbReference type="SMART" id="SM00409">
    <property type="entry name" value="IG"/>
    <property type="match status" value="5"/>
</dbReference>
<keyword evidence="6" id="KW-0677">Repeat</keyword>
<dbReference type="GO" id="GO:0098609">
    <property type="term" value="P:cell-cell adhesion"/>
    <property type="evidence" value="ECO:0007669"/>
    <property type="project" value="TreeGrafter"/>
</dbReference>